<reference evidence="1" key="1">
    <citation type="submission" date="2018-11" db="EMBL/GenBank/DDBJ databases">
        <title>The sequence and de novo assembly of Larimichthys crocea genome using PacBio and Hi-C technologies.</title>
        <authorList>
            <person name="Xu P."/>
            <person name="Chen B."/>
            <person name="Zhou Z."/>
            <person name="Ke Q."/>
            <person name="Wu Y."/>
            <person name="Bai H."/>
            <person name="Pu F."/>
        </authorList>
    </citation>
    <scope>NUCLEOTIDE SEQUENCE</scope>
    <source>
        <tissue evidence="1">Muscle</tissue>
    </source>
</reference>
<accession>A0ACD3RW87</accession>
<dbReference type="Proteomes" id="UP000793456">
    <property type="component" value="Chromosome I"/>
</dbReference>
<organism evidence="1 2">
    <name type="scientific">Larimichthys crocea</name>
    <name type="common">Large yellow croaker</name>
    <name type="synonym">Pseudosciaena crocea</name>
    <dbReference type="NCBI Taxonomy" id="215358"/>
    <lineage>
        <taxon>Eukaryota</taxon>
        <taxon>Metazoa</taxon>
        <taxon>Chordata</taxon>
        <taxon>Craniata</taxon>
        <taxon>Vertebrata</taxon>
        <taxon>Euteleostomi</taxon>
        <taxon>Actinopterygii</taxon>
        <taxon>Neopterygii</taxon>
        <taxon>Teleostei</taxon>
        <taxon>Neoteleostei</taxon>
        <taxon>Acanthomorphata</taxon>
        <taxon>Eupercaria</taxon>
        <taxon>Sciaenidae</taxon>
        <taxon>Larimichthys</taxon>
    </lineage>
</organism>
<evidence type="ECO:0000313" key="2">
    <source>
        <dbReference type="Proteomes" id="UP000793456"/>
    </source>
</evidence>
<sequence length="792" mass="86887">MVVVPDLPNVPPLAQWYRDDKLLKPSKLAGMTVGGGVARLTLPNLAKDDEGLYTLRIFTKDGTTEHSAYMFVSDAAASPAGAPGAPMSVKAYDINSDYVLVAWKPPNTVNDAAITGYFVDRCEAGSDSWVQCNDSPVKICKYPVHGLKVGHSYHFRVRAVNRVGISRPSRKSDKVTALDAAESERLQGTDEGLLLSFPATVIKIEGKYDIVIKDDDLEGYVTIPGEPIDVHASEICKSYVVLSWKPPSPRGRAPLWYIIEKCLAGTGAWQRINTAVKLHSPRYPVFDLQDGQKYQFRVYSVNMYGSSEASAPSEPIQKVDEDADLNTGLKHRHVVSPLLRVRIVASRNTKTSVFVQWDAPKVLKNLMGYYIDGRVVGAKDWFPCNNKPFKHNRFVVHGLIPGESYVFRVQAVNVFGLSDESQESSPIAVEPALATPSAPFGITMLSCDGSSMTLAWKSPKHCGGSKVNAYYIDKRNADTLVWKEVNLAAVTERICTVDNLTEGTFYEFKIQAANMAGVGVPSAPSDPMKCEAWTFNEPGPAYDLSFSEIRSHSLVILWKAPVYTGASAVTGYLVEMAKKGSSDFVTLNQEAVSHRYLQVTGLEEGETYVFKVRAVNASGVGKPSQLSEPVCAKALPGTKEIVAGVDEETGDVFLSLEACEICDTSKFVWSKNYKQIGDCPRVAITTKGRTSRLTFTNPDKDDLGRYSVVVTDTDGVSGSHTLTEDALNTMLELSYAIRHPIVPLKHGLNYEVLEKGHVRFWVQAVKLSSSVSYRFIVNDKEVTSGEGHKISH</sequence>
<protein>
    <submittedName>
        <fullName evidence="1">Uncharacterized protein</fullName>
    </submittedName>
</protein>
<name>A0ACD3RW87_LARCR</name>
<comment type="caution">
    <text evidence="1">The sequence shown here is derived from an EMBL/GenBank/DDBJ whole genome shotgun (WGS) entry which is preliminary data.</text>
</comment>
<proteinExistence type="predicted"/>
<keyword evidence="2" id="KW-1185">Reference proteome</keyword>
<evidence type="ECO:0000313" key="1">
    <source>
        <dbReference type="EMBL" id="TMS23627.1"/>
    </source>
</evidence>
<gene>
    <name evidence="1" type="ORF">E3U43_008933</name>
</gene>
<dbReference type="EMBL" id="CM011674">
    <property type="protein sequence ID" value="TMS23627.1"/>
    <property type="molecule type" value="Genomic_DNA"/>
</dbReference>